<evidence type="ECO:0000259" key="6">
    <source>
        <dbReference type="PROSITE" id="PS50893"/>
    </source>
</evidence>
<dbReference type="InterPro" id="IPR008995">
    <property type="entry name" value="Mo/tungstate-bd_C_term_dom"/>
</dbReference>
<dbReference type="GO" id="GO:0140359">
    <property type="term" value="F:ABC-type transporter activity"/>
    <property type="evidence" value="ECO:0007669"/>
    <property type="project" value="UniProtKB-ARBA"/>
</dbReference>
<proteinExistence type="inferred from homology"/>
<dbReference type="OrthoDB" id="9802264at2"/>
<evidence type="ECO:0000256" key="1">
    <source>
        <dbReference type="ARBA" id="ARBA00004417"/>
    </source>
</evidence>
<dbReference type="InterPro" id="IPR027417">
    <property type="entry name" value="P-loop_NTPase"/>
</dbReference>
<dbReference type="Pfam" id="PF08402">
    <property type="entry name" value="TOBE_2"/>
    <property type="match status" value="1"/>
</dbReference>
<evidence type="ECO:0000256" key="2">
    <source>
        <dbReference type="ARBA" id="ARBA00005417"/>
    </source>
</evidence>
<accession>A0A1G5ZV80</accession>
<evidence type="ECO:0000256" key="3">
    <source>
        <dbReference type="ARBA" id="ARBA00022448"/>
    </source>
</evidence>
<reference evidence="7 8" key="1">
    <citation type="submission" date="2016-10" db="EMBL/GenBank/DDBJ databases">
        <authorList>
            <person name="de Groot N.N."/>
        </authorList>
    </citation>
    <scope>NUCLEOTIDE SEQUENCE [LARGE SCALE GENOMIC DNA]</scope>
    <source>
        <strain evidence="7 8">CGMCC 1.12097</strain>
    </source>
</reference>
<keyword evidence="5 7" id="KW-0067">ATP-binding</keyword>
<dbReference type="STRING" id="1165689.SAMN02927914_06306"/>
<dbReference type="InterPro" id="IPR003439">
    <property type="entry name" value="ABC_transporter-like_ATP-bd"/>
</dbReference>
<evidence type="ECO:0000313" key="7">
    <source>
        <dbReference type="EMBL" id="SDA98689.1"/>
    </source>
</evidence>
<protein>
    <submittedName>
        <fullName evidence="7">Putative spermidine/putrescine transport system ATP-binding protein</fullName>
    </submittedName>
</protein>
<dbReference type="GO" id="GO:0016887">
    <property type="term" value="F:ATP hydrolysis activity"/>
    <property type="evidence" value="ECO:0007669"/>
    <property type="project" value="InterPro"/>
</dbReference>
<dbReference type="PROSITE" id="PS50893">
    <property type="entry name" value="ABC_TRANSPORTER_2"/>
    <property type="match status" value="1"/>
</dbReference>
<dbReference type="GO" id="GO:0043190">
    <property type="term" value="C:ATP-binding cassette (ABC) transporter complex"/>
    <property type="evidence" value="ECO:0007669"/>
    <property type="project" value="InterPro"/>
</dbReference>
<dbReference type="PANTHER" id="PTHR42781:SF4">
    <property type="entry name" value="SPERMIDINE_PUTRESCINE IMPORT ATP-BINDING PROTEIN POTA"/>
    <property type="match status" value="1"/>
</dbReference>
<dbReference type="Pfam" id="PF00005">
    <property type="entry name" value="ABC_tran"/>
    <property type="match status" value="1"/>
</dbReference>
<dbReference type="SUPFAM" id="SSF50331">
    <property type="entry name" value="MOP-like"/>
    <property type="match status" value="1"/>
</dbReference>
<dbReference type="GO" id="GO:0005524">
    <property type="term" value="F:ATP binding"/>
    <property type="evidence" value="ECO:0007669"/>
    <property type="project" value="UniProtKB-KW"/>
</dbReference>
<evidence type="ECO:0000313" key="8">
    <source>
        <dbReference type="Proteomes" id="UP000198588"/>
    </source>
</evidence>
<sequence length="351" mass="38962">MAMDSGLALEVDRVRRCYGAVVAVDNVSLTVRRGEFVTLLGPSGSGKTTTLRLIGGFEEIQSGSIRINGERIDQQPPYNRDTATIFQSGALFPHKTVAENVAYGLRMRKVPKHEIDERVAKVLETVRLRGFEDRYPGQLSGGQKQRVALARSLVVRPAVLLFDEPLSALDLSLRLQLRAEIKRLHDELGFSAIYVTHDQSEAMAMSSRVAVMNRGRIEQIDKPERVFHDPANEFVYNFIGESCCMPLRVTSGITADKQGRAVDIRLGKGLADGDWRVYVRPNRVKIGGSAANSPNTLKAELHFVEFLGDVFRYHLRAGALEIFADHPGRIAKGLGDEVEIGWGSEDMKVFQ</sequence>
<dbReference type="FunFam" id="3.40.50.300:FF:000042">
    <property type="entry name" value="Maltose/maltodextrin ABC transporter, ATP-binding protein"/>
    <property type="match status" value="1"/>
</dbReference>
<organism evidence="7 8">
    <name type="scientific">Mesorhizobium qingshengii</name>
    <dbReference type="NCBI Taxonomy" id="1165689"/>
    <lineage>
        <taxon>Bacteria</taxon>
        <taxon>Pseudomonadati</taxon>
        <taxon>Pseudomonadota</taxon>
        <taxon>Alphaproteobacteria</taxon>
        <taxon>Hyphomicrobiales</taxon>
        <taxon>Phyllobacteriaceae</taxon>
        <taxon>Mesorhizobium</taxon>
    </lineage>
</organism>
<dbReference type="InterPro" id="IPR050093">
    <property type="entry name" value="ABC_SmlMolc_Importer"/>
</dbReference>
<evidence type="ECO:0000256" key="5">
    <source>
        <dbReference type="ARBA" id="ARBA00022840"/>
    </source>
</evidence>
<dbReference type="InterPro" id="IPR013611">
    <property type="entry name" value="Transp-assoc_OB_typ2"/>
</dbReference>
<comment type="subcellular location">
    <subcellularLocation>
        <location evidence="1">Cell inner membrane</location>
        <topology evidence="1">Peripheral membrane protein</topology>
    </subcellularLocation>
</comment>
<dbReference type="Proteomes" id="UP000198588">
    <property type="component" value="Unassembled WGS sequence"/>
</dbReference>
<dbReference type="InterPro" id="IPR017871">
    <property type="entry name" value="ABC_transporter-like_CS"/>
</dbReference>
<dbReference type="Gene3D" id="3.40.50.300">
    <property type="entry name" value="P-loop containing nucleotide triphosphate hydrolases"/>
    <property type="match status" value="1"/>
</dbReference>
<dbReference type="SMART" id="SM00382">
    <property type="entry name" value="AAA"/>
    <property type="match status" value="1"/>
</dbReference>
<dbReference type="InterPro" id="IPR003593">
    <property type="entry name" value="AAA+_ATPase"/>
</dbReference>
<dbReference type="PROSITE" id="PS00211">
    <property type="entry name" value="ABC_TRANSPORTER_1"/>
    <property type="match status" value="1"/>
</dbReference>
<gene>
    <name evidence="7" type="ORF">SAMN02927914_06306</name>
</gene>
<keyword evidence="3" id="KW-0813">Transport</keyword>
<dbReference type="RefSeq" id="WP_091586208.1">
    <property type="nucleotide sequence ID" value="NZ_FMXM01000034.1"/>
</dbReference>
<evidence type="ECO:0000256" key="4">
    <source>
        <dbReference type="ARBA" id="ARBA00022741"/>
    </source>
</evidence>
<comment type="similarity">
    <text evidence="2">Belongs to the ABC transporter superfamily.</text>
</comment>
<name>A0A1G5ZV80_9HYPH</name>
<dbReference type="EMBL" id="FMXM01000034">
    <property type="protein sequence ID" value="SDA98689.1"/>
    <property type="molecule type" value="Genomic_DNA"/>
</dbReference>
<dbReference type="AlphaFoldDB" id="A0A1G5ZV80"/>
<dbReference type="SUPFAM" id="SSF52540">
    <property type="entry name" value="P-loop containing nucleoside triphosphate hydrolases"/>
    <property type="match status" value="1"/>
</dbReference>
<keyword evidence="4" id="KW-0547">Nucleotide-binding</keyword>
<feature type="domain" description="ABC transporter" evidence="6">
    <location>
        <begin position="9"/>
        <end position="239"/>
    </location>
</feature>
<dbReference type="PANTHER" id="PTHR42781">
    <property type="entry name" value="SPERMIDINE/PUTRESCINE IMPORT ATP-BINDING PROTEIN POTA"/>
    <property type="match status" value="1"/>
</dbReference>